<dbReference type="AlphaFoldDB" id="A0AA39W964"/>
<reference evidence="1" key="2">
    <citation type="submission" date="2023-06" db="EMBL/GenBank/DDBJ databases">
        <authorList>
            <person name="Swenson N.G."/>
            <person name="Wegrzyn J.L."/>
            <person name="Mcevoy S.L."/>
        </authorList>
    </citation>
    <scope>NUCLEOTIDE SEQUENCE</scope>
    <source>
        <strain evidence="1">NS2018</strain>
        <tissue evidence="1">Leaf</tissue>
    </source>
</reference>
<dbReference type="Pfam" id="PF20431">
    <property type="entry name" value="E_motif"/>
    <property type="match status" value="1"/>
</dbReference>
<evidence type="ECO:0008006" key="3">
    <source>
        <dbReference type="Google" id="ProtNLM"/>
    </source>
</evidence>
<accession>A0AA39W964</accession>
<gene>
    <name evidence="1" type="ORF">LWI29_011701</name>
</gene>
<dbReference type="PANTHER" id="PTHR47926:SF465">
    <property type="entry name" value="PENTATRICOPEPTIDE REPEAT (PPR-LIKE) SUPERFAMILY PROTEIN"/>
    <property type="match status" value="1"/>
</dbReference>
<dbReference type="PANTHER" id="PTHR47926">
    <property type="entry name" value="PENTATRICOPEPTIDE REPEAT-CONTAINING PROTEIN"/>
    <property type="match status" value="1"/>
</dbReference>
<dbReference type="InterPro" id="IPR046848">
    <property type="entry name" value="E_motif"/>
</dbReference>
<keyword evidence="2" id="KW-1185">Reference proteome</keyword>
<dbReference type="InterPro" id="IPR046960">
    <property type="entry name" value="PPR_At4g14850-like_plant"/>
</dbReference>
<name>A0AA39W964_ACESA</name>
<organism evidence="1 2">
    <name type="scientific">Acer saccharum</name>
    <name type="common">Sugar maple</name>
    <dbReference type="NCBI Taxonomy" id="4024"/>
    <lineage>
        <taxon>Eukaryota</taxon>
        <taxon>Viridiplantae</taxon>
        <taxon>Streptophyta</taxon>
        <taxon>Embryophyta</taxon>
        <taxon>Tracheophyta</taxon>
        <taxon>Spermatophyta</taxon>
        <taxon>Magnoliopsida</taxon>
        <taxon>eudicotyledons</taxon>
        <taxon>Gunneridae</taxon>
        <taxon>Pentapetalae</taxon>
        <taxon>rosids</taxon>
        <taxon>malvids</taxon>
        <taxon>Sapindales</taxon>
        <taxon>Sapindaceae</taxon>
        <taxon>Hippocastanoideae</taxon>
        <taxon>Acereae</taxon>
        <taxon>Acer</taxon>
    </lineage>
</organism>
<dbReference type="EMBL" id="JAUESC010000001">
    <property type="protein sequence ID" value="KAK0607226.1"/>
    <property type="molecule type" value="Genomic_DNA"/>
</dbReference>
<protein>
    <recommendedName>
        <fullName evidence="3">Pentatricopeptide repeat-containing protein</fullName>
    </recommendedName>
</protein>
<dbReference type="Gene3D" id="1.25.40.10">
    <property type="entry name" value="Tetratricopeptide repeat domain"/>
    <property type="match status" value="1"/>
</dbReference>
<dbReference type="GO" id="GO:0009451">
    <property type="term" value="P:RNA modification"/>
    <property type="evidence" value="ECO:0007669"/>
    <property type="project" value="InterPro"/>
</dbReference>
<dbReference type="GO" id="GO:0003723">
    <property type="term" value="F:RNA binding"/>
    <property type="evidence" value="ECO:0007669"/>
    <property type="project" value="InterPro"/>
</dbReference>
<evidence type="ECO:0000313" key="2">
    <source>
        <dbReference type="Proteomes" id="UP001168877"/>
    </source>
</evidence>
<proteinExistence type="predicted"/>
<dbReference type="Proteomes" id="UP001168877">
    <property type="component" value="Unassembled WGS sequence"/>
</dbReference>
<sequence>MHVDMLGRAGYLTEAKELANKHSEAGSANNTSSREALLGACTVHGNVELGTHLGEDLKILEPQKEMSFVLLSNLYCASGKWKEAEMVRKAMADQGVKKMPGCSWIEVRNEVTAFVAGTSLVCPLGIFDSGTDQGPCPC</sequence>
<evidence type="ECO:0000313" key="1">
    <source>
        <dbReference type="EMBL" id="KAK0607226.1"/>
    </source>
</evidence>
<reference evidence="1" key="1">
    <citation type="journal article" date="2022" name="Plant J.">
        <title>Strategies of tolerance reflected in two North American maple genomes.</title>
        <authorList>
            <person name="McEvoy S.L."/>
            <person name="Sezen U.U."/>
            <person name="Trouern-Trend A."/>
            <person name="McMahon S.M."/>
            <person name="Schaberg P.G."/>
            <person name="Yang J."/>
            <person name="Wegrzyn J.L."/>
            <person name="Swenson N.G."/>
        </authorList>
    </citation>
    <scope>NUCLEOTIDE SEQUENCE</scope>
    <source>
        <strain evidence="1">NS2018</strain>
    </source>
</reference>
<dbReference type="InterPro" id="IPR011990">
    <property type="entry name" value="TPR-like_helical_dom_sf"/>
</dbReference>
<comment type="caution">
    <text evidence="1">The sequence shown here is derived from an EMBL/GenBank/DDBJ whole genome shotgun (WGS) entry which is preliminary data.</text>
</comment>